<reference evidence="2" key="1">
    <citation type="journal article" date="2020" name="Nat. Commun.">
        <title>Large-scale genome sequencing of mycorrhizal fungi provides insights into the early evolution of symbiotic traits.</title>
        <authorList>
            <person name="Miyauchi S."/>
            <person name="Kiss E."/>
            <person name="Kuo A."/>
            <person name="Drula E."/>
            <person name="Kohler A."/>
            <person name="Sanchez-Garcia M."/>
            <person name="Morin E."/>
            <person name="Andreopoulos B."/>
            <person name="Barry K.W."/>
            <person name="Bonito G."/>
            <person name="Buee M."/>
            <person name="Carver A."/>
            <person name="Chen C."/>
            <person name="Cichocki N."/>
            <person name="Clum A."/>
            <person name="Culley D."/>
            <person name="Crous P.W."/>
            <person name="Fauchery L."/>
            <person name="Girlanda M."/>
            <person name="Hayes R.D."/>
            <person name="Keri Z."/>
            <person name="LaButti K."/>
            <person name="Lipzen A."/>
            <person name="Lombard V."/>
            <person name="Magnuson J."/>
            <person name="Maillard F."/>
            <person name="Murat C."/>
            <person name="Nolan M."/>
            <person name="Ohm R.A."/>
            <person name="Pangilinan J."/>
            <person name="Pereira M.F."/>
            <person name="Perotto S."/>
            <person name="Peter M."/>
            <person name="Pfister S."/>
            <person name="Riley R."/>
            <person name="Sitrit Y."/>
            <person name="Stielow J.B."/>
            <person name="Szollosi G."/>
            <person name="Zifcakova L."/>
            <person name="Stursova M."/>
            <person name="Spatafora J.W."/>
            <person name="Tedersoo L."/>
            <person name="Vaario L.M."/>
            <person name="Yamada A."/>
            <person name="Yan M."/>
            <person name="Wang P."/>
            <person name="Xu J."/>
            <person name="Bruns T."/>
            <person name="Baldrian P."/>
            <person name="Vilgalys R."/>
            <person name="Dunand C."/>
            <person name="Henrissat B."/>
            <person name="Grigoriev I.V."/>
            <person name="Hibbett D."/>
            <person name="Nagy L.G."/>
            <person name="Martin F.M."/>
        </authorList>
    </citation>
    <scope>NUCLEOTIDE SEQUENCE</scope>
    <source>
        <strain evidence="2">UP504</strain>
    </source>
</reference>
<gene>
    <name evidence="2" type="ORF">BS47DRAFT_365815</name>
</gene>
<sequence length="170" mass="19462">MPFLFLGKLVSLFQMSQASGSLPSSLQPQRKPISDWCRSTLFEVEQITACSRFFLSKIWHWERDGGFRHEGLTFEFIRHDRATVCIKVDRLSYDNDPYTSTVKAFNLSGADILAESRIKTARPVSSKRKTGCRSSLATNAPRFSIPHRQVSPSPLYEEFGNDYFLECRTI</sequence>
<organism evidence="2 3">
    <name type="scientific">Hydnum rufescens UP504</name>
    <dbReference type="NCBI Taxonomy" id="1448309"/>
    <lineage>
        <taxon>Eukaryota</taxon>
        <taxon>Fungi</taxon>
        <taxon>Dikarya</taxon>
        <taxon>Basidiomycota</taxon>
        <taxon>Agaricomycotina</taxon>
        <taxon>Agaricomycetes</taxon>
        <taxon>Cantharellales</taxon>
        <taxon>Hydnaceae</taxon>
        <taxon>Hydnum</taxon>
    </lineage>
</organism>
<comment type="caution">
    <text evidence="2">The sequence shown here is derived from an EMBL/GenBank/DDBJ whole genome shotgun (WGS) entry which is preliminary data.</text>
</comment>
<name>A0A9P6AJK2_9AGAM</name>
<dbReference type="EMBL" id="MU129094">
    <property type="protein sequence ID" value="KAF9506936.1"/>
    <property type="molecule type" value="Genomic_DNA"/>
</dbReference>
<protein>
    <submittedName>
        <fullName evidence="2">Uncharacterized protein</fullName>
    </submittedName>
</protein>
<evidence type="ECO:0000313" key="3">
    <source>
        <dbReference type="Proteomes" id="UP000886523"/>
    </source>
</evidence>
<feature type="chain" id="PRO_5040180247" evidence="1">
    <location>
        <begin position="19"/>
        <end position="170"/>
    </location>
</feature>
<proteinExistence type="predicted"/>
<dbReference type="Proteomes" id="UP000886523">
    <property type="component" value="Unassembled WGS sequence"/>
</dbReference>
<evidence type="ECO:0000256" key="1">
    <source>
        <dbReference type="SAM" id="SignalP"/>
    </source>
</evidence>
<accession>A0A9P6AJK2</accession>
<feature type="signal peptide" evidence="1">
    <location>
        <begin position="1"/>
        <end position="18"/>
    </location>
</feature>
<keyword evidence="3" id="KW-1185">Reference proteome</keyword>
<keyword evidence="1" id="KW-0732">Signal</keyword>
<evidence type="ECO:0000313" key="2">
    <source>
        <dbReference type="EMBL" id="KAF9506936.1"/>
    </source>
</evidence>
<dbReference type="AlphaFoldDB" id="A0A9P6AJK2"/>